<feature type="transmembrane region" description="Helical" evidence="9">
    <location>
        <begin position="333"/>
        <end position="352"/>
    </location>
</feature>
<dbReference type="InterPro" id="IPR038770">
    <property type="entry name" value="Na+/solute_symporter_sf"/>
</dbReference>
<evidence type="ECO:0000256" key="6">
    <source>
        <dbReference type="ARBA" id="ARBA00022989"/>
    </source>
</evidence>
<evidence type="ECO:0000313" key="12">
    <source>
        <dbReference type="Proteomes" id="UP000585272"/>
    </source>
</evidence>
<feature type="transmembrane region" description="Helical" evidence="9">
    <location>
        <begin position="6"/>
        <end position="23"/>
    </location>
</feature>
<evidence type="ECO:0000256" key="5">
    <source>
        <dbReference type="ARBA" id="ARBA00022692"/>
    </source>
</evidence>
<dbReference type="Gene3D" id="1.20.1530.20">
    <property type="match status" value="1"/>
</dbReference>
<feature type="transmembrane region" description="Helical" evidence="9">
    <location>
        <begin position="30"/>
        <end position="52"/>
    </location>
</feature>
<dbReference type="GO" id="GO:1902600">
    <property type="term" value="P:proton transmembrane transport"/>
    <property type="evidence" value="ECO:0007669"/>
    <property type="project" value="InterPro"/>
</dbReference>
<proteinExistence type="inferred from homology"/>
<evidence type="ECO:0000256" key="1">
    <source>
        <dbReference type="ARBA" id="ARBA00004141"/>
    </source>
</evidence>
<keyword evidence="8 9" id="KW-0472">Membrane</keyword>
<comment type="caution">
    <text evidence="11">The sequence shown here is derived from an EMBL/GenBank/DDBJ whole genome shotgun (WGS) entry which is preliminary data.</text>
</comment>
<keyword evidence="12" id="KW-1185">Reference proteome</keyword>
<dbReference type="GO" id="GO:0016020">
    <property type="term" value="C:membrane"/>
    <property type="evidence" value="ECO:0007669"/>
    <property type="project" value="UniProtKB-SubCell"/>
</dbReference>
<dbReference type="Proteomes" id="UP000585272">
    <property type="component" value="Unassembled WGS sequence"/>
</dbReference>
<feature type="transmembrane region" description="Helical" evidence="9">
    <location>
        <begin position="149"/>
        <end position="172"/>
    </location>
</feature>
<feature type="domain" description="Cation/H+ exchanger transmembrane" evidence="10">
    <location>
        <begin position="18"/>
        <end position="378"/>
    </location>
</feature>
<evidence type="ECO:0000256" key="4">
    <source>
        <dbReference type="ARBA" id="ARBA00022449"/>
    </source>
</evidence>
<reference evidence="11 12" key="1">
    <citation type="submission" date="2020-08" db="EMBL/GenBank/DDBJ databases">
        <title>Genomic Encyclopedia of Archaeal and Bacterial Type Strains, Phase II (KMG-II): from individual species to whole genera.</title>
        <authorList>
            <person name="Goeker M."/>
        </authorList>
    </citation>
    <scope>NUCLEOTIDE SEQUENCE [LARGE SCALE GENOMIC DNA]</scope>
    <source>
        <strain evidence="11 12">DSM 23288</strain>
    </source>
</reference>
<feature type="transmembrane region" description="Helical" evidence="9">
    <location>
        <begin position="58"/>
        <end position="78"/>
    </location>
</feature>
<organism evidence="11 12">
    <name type="scientific">Conexibacter arvalis</name>
    <dbReference type="NCBI Taxonomy" id="912552"/>
    <lineage>
        <taxon>Bacteria</taxon>
        <taxon>Bacillati</taxon>
        <taxon>Actinomycetota</taxon>
        <taxon>Thermoleophilia</taxon>
        <taxon>Solirubrobacterales</taxon>
        <taxon>Conexibacteraceae</taxon>
        <taxon>Conexibacter</taxon>
    </lineage>
</organism>
<dbReference type="AlphaFoldDB" id="A0A840IKR4"/>
<dbReference type="Pfam" id="PF00999">
    <property type="entry name" value="Na_H_Exchanger"/>
    <property type="match status" value="1"/>
</dbReference>
<keyword evidence="7" id="KW-0406">Ion transport</keyword>
<feature type="transmembrane region" description="Helical" evidence="9">
    <location>
        <begin position="118"/>
        <end position="137"/>
    </location>
</feature>
<keyword evidence="5 9" id="KW-0812">Transmembrane</keyword>
<evidence type="ECO:0000256" key="2">
    <source>
        <dbReference type="ARBA" id="ARBA00005551"/>
    </source>
</evidence>
<evidence type="ECO:0000256" key="7">
    <source>
        <dbReference type="ARBA" id="ARBA00023065"/>
    </source>
</evidence>
<dbReference type="EMBL" id="JACHNU010000009">
    <property type="protein sequence ID" value="MBB4664905.1"/>
    <property type="molecule type" value="Genomic_DNA"/>
</dbReference>
<evidence type="ECO:0000256" key="8">
    <source>
        <dbReference type="ARBA" id="ARBA00023136"/>
    </source>
</evidence>
<comment type="similarity">
    <text evidence="2">Belongs to the monovalent cation:proton antiporter 2 (CPA2) transporter (TC 2.A.37) family.</text>
</comment>
<feature type="transmembrane region" description="Helical" evidence="9">
    <location>
        <begin position="217"/>
        <end position="234"/>
    </location>
</feature>
<protein>
    <submittedName>
        <fullName evidence="11">Kef-type K+ transport system membrane component KefB</fullName>
    </submittedName>
</protein>
<feature type="transmembrane region" description="Helical" evidence="9">
    <location>
        <begin position="90"/>
        <end position="112"/>
    </location>
</feature>
<evidence type="ECO:0000313" key="11">
    <source>
        <dbReference type="EMBL" id="MBB4664905.1"/>
    </source>
</evidence>
<keyword evidence="4" id="KW-0050">Antiport</keyword>
<keyword evidence="6 9" id="KW-1133">Transmembrane helix</keyword>
<feature type="transmembrane region" description="Helical" evidence="9">
    <location>
        <begin position="267"/>
        <end position="287"/>
    </location>
</feature>
<dbReference type="GO" id="GO:0015297">
    <property type="term" value="F:antiporter activity"/>
    <property type="evidence" value="ECO:0007669"/>
    <property type="project" value="UniProtKB-KW"/>
</dbReference>
<keyword evidence="3" id="KW-0813">Transport</keyword>
<evidence type="ECO:0000256" key="9">
    <source>
        <dbReference type="SAM" id="Phobius"/>
    </source>
</evidence>
<feature type="transmembrane region" description="Helical" evidence="9">
    <location>
        <begin position="299"/>
        <end position="321"/>
    </location>
</feature>
<evidence type="ECO:0000256" key="3">
    <source>
        <dbReference type="ARBA" id="ARBA00022448"/>
    </source>
</evidence>
<feature type="transmembrane region" description="Helical" evidence="9">
    <location>
        <begin position="358"/>
        <end position="379"/>
    </location>
</feature>
<evidence type="ECO:0000259" key="10">
    <source>
        <dbReference type="Pfam" id="PF00999"/>
    </source>
</evidence>
<dbReference type="InterPro" id="IPR006153">
    <property type="entry name" value="Cation/H_exchanger_TM"/>
</dbReference>
<dbReference type="PANTHER" id="PTHR43562:SF1">
    <property type="entry name" value="NA(+)_H(+) ANTIPORTER YJBQ-RELATED"/>
    <property type="match status" value="1"/>
</dbReference>
<gene>
    <name evidence="11" type="ORF">BDZ31_004523</name>
</gene>
<sequence length="395" mass="41428">MVNVDTESFLTIVVVAALAAFLAGLLSTRLVVPVVVLELVLGIVVGPEVLGLAESDDFIAFFSNLGLGMLFFFAGYEIDFERIKGQPLKLALIGWLLSLALAYALGGLLALAGVVLSLVFVGSAMATTAIGTLMPILRDAGELKTRFGTYLLGVGAIGEFGPILLITLVFSTKGAVENAAILLAFVALAVVAGVFAVRWVGRGWELFERTLEASSQVAIRFTVVVVFALVALAATLGLELLLGGFVAGIILRLALRGREVEVLESKLTAIGYGFLIPFFFIVSGINVDLGALIDDPIRFLEVPLFLGLFLVVRGVPALLLYRAVLAARDRAALAFFSATELPLVVAVTTIAVEGGHMRASTAASLIVAAILSTAIFPILGLRLRGDRAQSAAAVA</sequence>
<name>A0A840IKR4_9ACTN</name>
<accession>A0A840IKR4</accession>
<feature type="transmembrane region" description="Helical" evidence="9">
    <location>
        <begin position="178"/>
        <end position="197"/>
    </location>
</feature>
<dbReference type="PANTHER" id="PTHR43562">
    <property type="entry name" value="NAPA-TYPE SODIUM/HYDROGEN ANTIPORTER"/>
    <property type="match status" value="1"/>
</dbReference>
<dbReference type="RefSeq" id="WP_183345347.1">
    <property type="nucleotide sequence ID" value="NZ_JACHNU010000009.1"/>
</dbReference>
<comment type="subcellular location">
    <subcellularLocation>
        <location evidence="1">Membrane</location>
        <topology evidence="1">Multi-pass membrane protein</topology>
    </subcellularLocation>
</comment>